<dbReference type="SMART" id="SM00062">
    <property type="entry name" value="PBPb"/>
    <property type="match status" value="1"/>
</dbReference>
<accession>A0ABY4E9S4</accession>
<dbReference type="SUPFAM" id="SSF53850">
    <property type="entry name" value="Periplasmic binding protein-like II"/>
    <property type="match status" value="1"/>
</dbReference>
<feature type="chain" id="PRO_5047114998" evidence="5">
    <location>
        <begin position="21"/>
        <end position="332"/>
    </location>
</feature>
<protein>
    <submittedName>
        <fullName evidence="7">Aliphatic sulfonate ABC transporter substrate-binding protein</fullName>
    </submittedName>
</protein>
<comment type="subcellular location">
    <subcellularLocation>
        <location evidence="1">Periplasm</location>
    </subcellularLocation>
</comment>
<evidence type="ECO:0000313" key="7">
    <source>
        <dbReference type="EMBL" id="UOO92513.1"/>
    </source>
</evidence>
<name>A0ABY4E9S4_VITST</name>
<evidence type="ECO:0000256" key="3">
    <source>
        <dbReference type="ARBA" id="ARBA00022448"/>
    </source>
</evidence>
<keyword evidence="8" id="KW-1185">Reference proteome</keyword>
<evidence type="ECO:0000256" key="4">
    <source>
        <dbReference type="ARBA" id="ARBA00022729"/>
    </source>
</evidence>
<evidence type="ECO:0000259" key="6">
    <source>
        <dbReference type="SMART" id="SM00062"/>
    </source>
</evidence>
<evidence type="ECO:0000256" key="2">
    <source>
        <dbReference type="ARBA" id="ARBA00010742"/>
    </source>
</evidence>
<evidence type="ECO:0000256" key="5">
    <source>
        <dbReference type="SAM" id="SignalP"/>
    </source>
</evidence>
<gene>
    <name evidence="7" type="ORF">LVJ81_00195</name>
</gene>
<dbReference type="PANTHER" id="PTHR30024">
    <property type="entry name" value="ALIPHATIC SULFONATES-BINDING PROTEIN-RELATED"/>
    <property type="match status" value="1"/>
</dbReference>
<evidence type="ECO:0000313" key="8">
    <source>
        <dbReference type="Proteomes" id="UP000832034"/>
    </source>
</evidence>
<proteinExistence type="inferred from homology"/>
<dbReference type="Pfam" id="PF09084">
    <property type="entry name" value="NMT1"/>
    <property type="match status" value="1"/>
</dbReference>
<dbReference type="Gene3D" id="3.40.190.10">
    <property type="entry name" value="Periplasmic binding protein-like II"/>
    <property type="match status" value="2"/>
</dbReference>
<keyword evidence="3" id="KW-0813">Transport</keyword>
<dbReference type="Proteomes" id="UP000832034">
    <property type="component" value="Chromosome"/>
</dbReference>
<dbReference type="PROSITE" id="PS51257">
    <property type="entry name" value="PROKAR_LIPOPROTEIN"/>
    <property type="match status" value="1"/>
</dbReference>
<sequence length="332" mass="35671">MRKLVWSALPLLLAGLVACSGDNNKAASENTDSQNAKKVVRIATLNGTSDVVLGRDRGTLEQYLASKNIEVKWEGPFNSAAPAYEAINAKAIDITVGSSSAFANVIANGVQIDIFAYQPMPAFGEGIVVAKDSNINSVHDLVGKKVAVNKGGTGEYLLSIALKNNNIPEDKVEKSYMLPSDTGTAFSGKHVDAWATWDPYLSVAQDLYNAKILVGGGDLKSSNAVGYFADSNYAKQNPEVIQAVFEGLKQENDWAKANQEEAGKVWANRLGYKDNANIASNLGKVNTVPLRSLSDADVEDIVKLAHWYHEKGIIKAVPDVKKHVIQLPASKA</sequence>
<dbReference type="InterPro" id="IPR015168">
    <property type="entry name" value="SsuA/THI5"/>
</dbReference>
<dbReference type="InterPro" id="IPR010067">
    <property type="entry name" value="ABC_SsuA_sub-bd"/>
</dbReference>
<feature type="domain" description="Solute-binding protein family 3/N-terminal" evidence="6">
    <location>
        <begin position="39"/>
        <end position="265"/>
    </location>
</feature>
<feature type="signal peptide" evidence="5">
    <location>
        <begin position="1"/>
        <end position="20"/>
    </location>
</feature>
<evidence type="ECO:0000256" key="1">
    <source>
        <dbReference type="ARBA" id="ARBA00004418"/>
    </source>
</evidence>
<organism evidence="7 8">
    <name type="scientific">Vitreoscilla stercoraria</name>
    <dbReference type="NCBI Taxonomy" id="61"/>
    <lineage>
        <taxon>Bacteria</taxon>
        <taxon>Pseudomonadati</taxon>
        <taxon>Pseudomonadota</taxon>
        <taxon>Betaproteobacteria</taxon>
        <taxon>Neisseriales</taxon>
        <taxon>Neisseriaceae</taxon>
        <taxon>Vitreoscilla</taxon>
    </lineage>
</organism>
<reference evidence="7" key="1">
    <citation type="submission" date="2021-12" db="EMBL/GenBank/DDBJ databases">
        <authorList>
            <person name="Veyrier F.J."/>
        </authorList>
    </citation>
    <scope>NUCLEOTIDE SEQUENCE</scope>
    <source>
        <strain evidence="7">SAG 1488-6</strain>
    </source>
</reference>
<dbReference type="InterPro" id="IPR001638">
    <property type="entry name" value="Solute-binding_3/MltF_N"/>
</dbReference>
<keyword evidence="4 5" id="KW-0732">Signal</keyword>
<dbReference type="PANTHER" id="PTHR30024:SF42">
    <property type="entry name" value="ALIPHATIC SULFONATES-BINDING PROTEIN-RELATED"/>
    <property type="match status" value="1"/>
</dbReference>
<dbReference type="NCBIfam" id="TIGR01728">
    <property type="entry name" value="SsuA_fam"/>
    <property type="match status" value="1"/>
</dbReference>
<dbReference type="EMBL" id="CP091512">
    <property type="protein sequence ID" value="UOO92513.1"/>
    <property type="molecule type" value="Genomic_DNA"/>
</dbReference>
<reference evidence="7" key="2">
    <citation type="journal article" date="2022" name="Res Sq">
        <title>Evolution of multicellular longitudinally dividing oral cavity symbionts (Neisseriaceae).</title>
        <authorList>
            <person name="Nyongesa S."/>
            <person name="Weber P."/>
            <person name="Bernet E."/>
            <person name="Pullido F."/>
            <person name="Nieckarz M."/>
            <person name="Delaby M."/>
            <person name="Nieves C."/>
            <person name="Viehboeck T."/>
            <person name="Krause N."/>
            <person name="Rivera-Millot A."/>
            <person name="Nakamura A."/>
            <person name="Vischer N."/>
            <person name="VanNieuwenhze M."/>
            <person name="Brun Y."/>
            <person name="Cava F."/>
            <person name="Bulgheresi S."/>
            <person name="Veyrier F."/>
        </authorList>
    </citation>
    <scope>NUCLEOTIDE SEQUENCE</scope>
    <source>
        <strain evidence="7">SAG 1488-6</strain>
    </source>
</reference>
<comment type="similarity">
    <text evidence="2">Belongs to the bacterial solute-binding protein SsuA/TauA family.</text>
</comment>
<dbReference type="RefSeq" id="WP_019959165.1">
    <property type="nucleotide sequence ID" value="NZ_CP091512.1"/>
</dbReference>